<evidence type="ECO:0000256" key="6">
    <source>
        <dbReference type="ARBA" id="ARBA00022475"/>
    </source>
</evidence>
<dbReference type="InterPro" id="IPR002659">
    <property type="entry name" value="Glyco_trans_31"/>
</dbReference>
<feature type="domain" description="Ion transport" evidence="23">
    <location>
        <begin position="220"/>
        <end position="460"/>
    </location>
</feature>
<dbReference type="InterPro" id="IPR003971">
    <property type="entry name" value="K_chnl_volt-dep_Kv5/Kv9"/>
</dbReference>
<dbReference type="InterPro" id="IPR003968">
    <property type="entry name" value="K_chnl_volt-dep_Kv"/>
</dbReference>
<keyword evidence="14" id="KW-0735">Signal-anchor</keyword>
<dbReference type="PRINTS" id="PR00169">
    <property type="entry name" value="KCHANNEL"/>
</dbReference>
<dbReference type="GO" id="GO:0001508">
    <property type="term" value="P:action potential"/>
    <property type="evidence" value="ECO:0007669"/>
    <property type="project" value="TreeGrafter"/>
</dbReference>
<keyword evidence="5" id="KW-0813">Transport</keyword>
<keyword evidence="9" id="KW-0808">Transferase</keyword>
<evidence type="ECO:0000256" key="1">
    <source>
        <dbReference type="ARBA" id="ARBA00004323"/>
    </source>
</evidence>
<dbReference type="SUPFAM" id="SSF54695">
    <property type="entry name" value="POZ domain"/>
    <property type="match status" value="1"/>
</dbReference>
<dbReference type="GO" id="GO:0008076">
    <property type="term" value="C:voltage-gated potassium channel complex"/>
    <property type="evidence" value="ECO:0007669"/>
    <property type="project" value="InterPro"/>
</dbReference>
<dbReference type="Pfam" id="PF02214">
    <property type="entry name" value="BTB_2"/>
    <property type="match status" value="1"/>
</dbReference>
<dbReference type="InterPro" id="IPR005821">
    <property type="entry name" value="Ion_trans_dom"/>
</dbReference>
<dbReference type="PANTHER" id="PTHR11537:SF167">
    <property type="entry name" value="POTASSIUM VOLTAGE-GATED CHANNEL SUBFAMILY G MEMBER 4"/>
    <property type="match status" value="1"/>
</dbReference>
<dbReference type="PANTHER" id="PTHR11537">
    <property type="entry name" value="VOLTAGE-GATED POTASSIUM CHANNEL"/>
    <property type="match status" value="1"/>
</dbReference>
<keyword evidence="17" id="KW-0406">Ion transport</keyword>
<feature type="domain" description="Potassium channel tetramerisation-type BTB" evidence="24">
    <location>
        <begin position="63"/>
        <end position="160"/>
    </location>
</feature>
<dbReference type="InterPro" id="IPR028325">
    <property type="entry name" value="VG_K_chnl"/>
</dbReference>
<keyword evidence="12" id="KW-0851">Voltage-gated channel</keyword>
<evidence type="ECO:0000313" key="25">
    <source>
        <dbReference type="EMBL" id="KAI5608556.1"/>
    </source>
</evidence>
<organism evidence="25 26">
    <name type="scientific">Silurus asotus</name>
    <name type="common">Amur catfish</name>
    <name type="synonym">Parasilurus asotus</name>
    <dbReference type="NCBI Taxonomy" id="30991"/>
    <lineage>
        <taxon>Eukaryota</taxon>
        <taxon>Metazoa</taxon>
        <taxon>Chordata</taxon>
        <taxon>Craniata</taxon>
        <taxon>Vertebrata</taxon>
        <taxon>Euteleostomi</taxon>
        <taxon>Actinopterygii</taxon>
        <taxon>Neopterygii</taxon>
        <taxon>Teleostei</taxon>
        <taxon>Ostariophysi</taxon>
        <taxon>Siluriformes</taxon>
        <taxon>Siluridae</taxon>
        <taxon>Silurus</taxon>
    </lineage>
</organism>
<evidence type="ECO:0000256" key="22">
    <source>
        <dbReference type="SAM" id="Phobius"/>
    </source>
</evidence>
<dbReference type="InterPro" id="IPR011333">
    <property type="entry name" value="SKP1/BTB/POZ_sf"/>
</dbReference>
<keyword evidence="8" id="KW-0328">Glycosyltransferase</keyword>
<keyword evidence="19 22" id="KW-0472">Membrane</keyword>
<feature type="transmembrane region" description="Helical" evidence="22">
    <location>
        <begin position="398"/>
        <end position="418"/>
    </location>
</feature>
<evidence type="ECO:0000259" key="24">
    <source>
        <dbReference type="Pfam" id="PF02214"/>
    </source>
</evidence>
<comment type="subcellular location">
    <subcellularLocation>
        <location evidence="2">Cell membrane</location>
        <topology evidence="2">Multi-pass membrane protein</topology>
    </subcellularLocation>
    <subcellularLocation>
        <location evidence="1">Golgi apparatus membrane</location>
        <topology evidence="1">Single-pass type II membrane protein</topology>
    </subcellularLocation>
</comment>
<feature type="transmembrane region" description="Helical" evidence="22">
    <location>
        <begin position="430"/>
        <end position="454"/>
    </location>
</feature>
<keyword evidence="20" id="KW-0325">Glycoprotein</keyword>
<evidence type="ECO:0000256" key="19">
    <source>
        <dbReference type="ARBA" id="ARBA00023136"/>
    </source>
</evidence>
<dbReference type="Pfam" id="PF01762">
    <property type="entry name" value="Galactosyl_T"/>
    <property type="match status" value="1"/>
</dbReference>
<dbReference type="Gene3D" id="3.30.710.10">
    <property type="entry name" value="Potassium Channel Kv1.1, Chain A"/>
    <property type="match status" value="1"/>
</dbReference>
<comment type="similarity">
    <text evidence="4">Belongs to the glycosyltransferase 31 family.</text>
</comment>
<dbReference type="GO" id="GO:0016758">
    <property type="term" value="F:hexosyltransferase activity"/>
    <property type="evidence" value="ECO:0007669"/>
    <property type="project" value="InterPro"/>
</dbReference>
<dbReference type="Proteomes" id="UP001205998">
    <property type="component" value="Unassembled WGS sequence"/>
</dbReference>
<evidence type="ECO:0000256" key="8">
    <source>
        <dbReference type="ARBA" id="ARBA00022676"/>
    </source>
</evidence>
<comment type="caution">
    <text evidence="25">The sequence shown here is derived from an EMBL/GenBank/DDBJ whole genome shotgun (WGS) entry which is preliminary data.</text>
</comment>
<evidence type="ECO:0000256" key="7">
    <source>
        <dbReference type="ARBA" id="ARBA00022538"/>
    </source>
</evidence>
<accession>A0AAD5A2I4</accession>
<name>A0AAD5A2I4_SILAS</name>
<proteinExistence type="inferred from homology"/>
<dbReference type="GO" id="GO:0051260">
    <property type="term" value="P:protein homooligomerization"/>
    <property type="evidence" value="ECO:0007669"/>
    <property type="project" value="InterPro"/>
</dbReference>
<protein>
    <submittedName>
        <fullName evidence="25">Potassium voltage-gated channel subfamily G member 4-like</fullName>
    </submittedName>
</protein>
<evidence type="ECO:0000256" key="21">
    <source>
        <dbReference type="ARBA" id="ARBA00023303"/>
    </source>
</evidence>
<keyword evidence="15 22" id="KW-1133">Transmembrane helix</keyword>
<feature type="transmembrane region" description="Helical" evidence="22">
    <location>
        <begin position="262"/>
        <end position="281"/>
    </location>
</feature>
<feature type="transmembrane region" description="Helical" evidence="22">
    <location>
        <begin position="222"/>
        <end position="242"/>
    </location>
</feature>
<evidence type="ECO:0000313" key="26">
    <source>
        <dbReference type="Proteomes" id="UP001205998"/>
    </source>
</evidence>
<dbReference type="GO" id="GO:0005251">
    <property type="term" value="F:delayed rectifier potassium channel activity"/>
    <property type="evidence" value="ECO:0007669"/>
    <property type="project" value="TreeGrafter"/>
</dbReference>
<dbReference type="EMBL" id="MU582332">
    <property type="protein sequence ID" value="KAI5608556.1"/>
    <property type="molecule type" value="Genomic_DNA"/>
</dbReference>
<evidence type="ECO:0000256" key="3">
    <source>
        <dbReference type="ARBA" id="ARBA00004922"/>
    </source>
</evidence>
<dbReference type="Gene3D" id="1.20.120.350">
    <property type="entry name" value="Voltage-gated potassium channels. Chain C"/>
    <property type="match status" value="1"/>
</dbReference>
<keyword evidence="13" id="KW-0630">Potassium</keyword>
<evidence type="ECO:0000256" key="16">
    <source>
        <dbReference type="ARBA" id="ARBA00023034"/>
    </source>
</evidence>
<evidence type="ECO:0000256" key="4">
    <source>
        <dbReference type="ARBA" id="ARBA00008661"/>
    </source>
</evidence>
<dbReference type="InterPro" id="IPR003131">
    <property type="entry name" value="T1-type_BTB"/>
</dbReference>
<dbReference type="Gene3D" id="3.90.550.50">
    <property type="match status" value="1"/>
</dbReference>
<keyword evidence="10 22" id="KW-0812">Transmembrane</keyword>
<keyword evidence="7" id="KW-0633">Potassium transport</keyword>
<dbReference type="Pfam" id="PF00520">
    <property type="entry name" value="Ion_trans"/>
    <property type="match status" value="1"/>
</dbReference>
<dbReference type="FunFam" id="3.30.710.10:FF:000019">
    <property type="entry name" value="Potassium voltage-gated channel, subfamily G, member 1"/>
    <property type="match status" value="1"/>
</dbReference>
<keyword evidence="18" id="KW-0443">Lipid metabolism</keyword>
<dbReference type="PRINTS" id="PR01491">
    <property type="entry name" value="KVCHANNEL"/>
</dbReference>
<evidence type="ECO:0000256" key="10">
    <source>
        <dbReference type="ARBA" id="ARBA00022692"/>
    </source>
</evidence>
<keyword evidence="11" id="KW-0631">Potassium channel</keyword>
<reference evidence="25" key="1">
    <citation type="submission" date="2018-07" db="EMBL/GenBank/DDBJ databases">
        <title>Comparative genomics of catfishes provides insights into carnivory and benthic adaptation.</title>
        <authorList>
            <person name="Zhang Y."/>
            <person name="Wang D."/>
            <person name="Peng Z."/>
            <person name="Zheng S."/>
            <person name="Shao F."/>
            <person name="Tao W."/>
        </authorList>
    </citation>
    <scope>NUCLEOTIDE SEQUENCE</scope>
    <source>
        <strain evidence="25">Chongqing</strain>
    </source>
</reference>
<dbReference type="GO" id="GO:0000139">
    <property type="term" value="C:Golgi membrane"/>
    <property type="evidence" value="ECO:0007669"/>
    <property type="project" value="UniProtKB-SubCell"/>
</dbReference>
<evidence type="ECO:0000259" key="23">
    <source>
        <dbReference type="Pfam" id="PF00520"/>
    </source>
</evidence>
<dbReference type="AlphaFoldDB" id="A0AAD5A2I4"/>
<evidence type="ECO:0000256" key="2">
    <source>
        <dbReference type="ARBA" id="ARBA00004651"/>
    </source>
</evidence>
<dbReference type="FunFam" id="3.90.550.50:FF:000001">
    <property type="entry name" value="Hexosyltransferase"/>
    <property type="match status" value="1"/>
</dbReference>
<dbReference type="GO" id="GO:0006629">
    <property type="term" value="P:lipid metabolic process"/>
    <property type="evidence" value="ECO:0007669"/>
    <property type="project" value="UniProtKB-KW"/>
</dbReference>
<dbReference type="SUPFAM" id="SSF81324">
    <property type="entry name" value="Voltage-gated potassium channels"/>
    <property type="match status" value="1"/>
</dbReference>
<keyword evidence="26" id="KW-1185">Reference proteome</keyword>
<evidence type="ECO:0000256" key="5">
    <source>
        <dbReference type="ARBA" id="ARBA00022448"/>
    </source>
</evidence>
<evidence type="ECO:0000256" key="12">
    <source>
        <dbReference type="ARBA" id="ARBA00022882"/>
    </source>
</evidence>
<sequence length="854" mass="96932">MAIIRNANDFSNFSISTDDSSLNNFFTEIPETETIKGVYFQRAQLLRDPSALANVDHSKLALVNVGGDRYTFAWSTLDDFPLSRLGQLRHCSSPEDIARLCDDYDEVNREFFFDRSATAFRVILNFLAAGKLRLLRQACAVFLSDELSYWGIEPTGMEHCCRRAMITCLDELAERKRKEEARRQKRLMKQPTREKGEGFRGFLGHFKDIVDNPHSGWLGKSFACVSVVMIAVTVFSLCISSLPDLREEESRGECSLRCQQIFIVETVCVVWFTLELLLRFLQARSKLEFARGPLNIIDAVAILPYYISLLVDERDLRLGDTTTVGGGYLDKLGLILRLMRALRILYVMRLARHSLGLQTLGLTVQRSMHDFGLLLLFVCVAVTLFSPLIHLTESERHGFSSIPACFWWAIISMTTVGYGDMVPRTIPGQAVAFSAILSGILIMAFPATSIFHVFSRSYRELRQEHEMMCKDERVALLTTEEVWTDLDRNSYCWTQNYPNKLHEVLSVFLFYNVSLKEVSEIWYETVKAIYNTTQNTTKAASNVTVSASVLQRTFSFIPGSKIPVSLSALPGEKCTPETTYSVAYPCKYHFILNESAGCQNNKTFLVLMVPVAPHNRGARDAVRTTWGSEKIVMDKVVRLFFLLGQSGPEGSEELQQNILQESAEHHDIIQSDFLDSYKNLTIKTMVMMEWLTTYCQNADYAMKIDSDMFLNLNSLMTMLLKAPKENYITGLVAKGAIVLRNPSSKWYLPKNVFPEDFYPPYALGLGYVFSLDLANKIVEGAKQVQAVYIEDVFLGLCMRHLGIPYTIQADQSLFNVFPVPYNRCKYSKLIATTTHNLQHQVDSWKDLKRPGPPC</sequence>
<dbReference type="InterPro" id="IPR027359">
    <property type="entry name" value="Volt_channel_dom_sf"/>
</dbReference>
<evidence type="ECO:0000256" key="17">
    <source>
        <dbReference type="ARBA" id="ARBA00023065"/>
    </source>
</evidence>
<evidence type="ECO:0000256" key="9">
    <source>
        <dbReference type="ARBA" id="ARBA00022679"/>
    </source>
</evidence>
<keyword evidence="21" id="KW-0407">Ion channel</keyword>
<keyword evidence="16" id="KW-0333">Golgi apparatus</keyword>
<evidence type="ECO:0000256" key="11">
    <source>
        <dbReference type="ARBA" id="ARBA00022826"/>
    </source>
</evidence>
<dbReference type="PRINTS" id="PR01494">
    <property type="entry name" value="KV9CHANNEL"/>
</dbReference>
<dbReference type="Gene3D" id="1.10.287.70">
    <property type="match status" value="1"/>
</dbReference>
<evidence type="ECO:0000256" key="18">
    <source>
        <dbReference type="ARBA" id="ARBA00023098"/>
    </source>
</evidence>
<evidence type="ECO:0000256" key="14">
    <source>
        <dbReference type="ARBA" id="ARBA00022968"/>
    </source>
</evidence>
<dbReference type="FunFam" id="1.10.287.70:FF:000005">
    <property type="entry name" value="potassium voltage-gated channel subfamily G member 1"/>
    <property type="match status" value="1"/>
</dbReference>
<gene>
    <name evidence="25" type="ORF">C0J50_6695</name>
</gene>
<evidence type="ECO:0000256" key="13">
    <source>
        <dbReference type="ARBA" id="ARBA00022958"/>
    </source>
</evidence>
<comment type="pathway">
    <text evidence="3">Protein modification; protein glycosylation.</text>
</comment>
<evidence type="ECO:0000256" key="15">
    <source>
        <dbReference type="ARBA" id="ARBA00022989"/>
    </source>
</evidence>
<keyword evidence="6" id="KW-1003">Cell membrane</keyword>
<evidence type="ECO:0000256" key="20">
    <source>
        <dbReference type="ARBA" id="ARBA00023180"/>
    </source>
</evidence>
<feature type="transmembrane region" description="Helical" evidence="22">
    <location>
        <begin position="371"/>
        <end position="392"/>
    </location>
</feature>